<organism evidence="2 3">
    <name type="scientific">Portunus trituberculatus</name>
    <name type="common">Swimming crab</name>
    <name type="synonym">Neptunus trituberculatus</name>
    <dbReference type="NCBI Taxonomy" id="210409"/>
    <lineage>
        <taxon>Eukaryota</taxon>
        <taxon>Metazoa</taxon>
        <taxon>Ecdysozoa</taxon>
        <taxon>Arthropoda</taxon>
        <taxon>Crustacea</taxon>
        <taxon>Multicrustacea</taxon>
        <taxon>Malacostraca</taxon>
        <taxon>Eumalacostraca</taxon>
        <taxon>Eucarida</taxon>
        <taxon>Decapoda</taxon>
        <taxon>Pleocyemata</taxon>
        <taxon>Brachyura</taxon>
        <taxon>Eubrachyura</taxon>
        <taxon>Portunoidea</taxon>
        <taxon>Portunidae</taxon>
        <taxon>Portuninae</taxon>
        <taxon>Portunus</taxon>
    </lineage>
</organism>
<feature type="region of interest" description="Disordered" evidence="1">
    <location>
        <begin position="141"/>
        <end position="190"/>
    </location>
</feature>
<sequence length="570" mass="62283">MHHHELGRLTSPLSHRSSVAKMWSDVNHYAELWVWSLQRLRLGMAGPWRPRYCSTLRQDTPGMRRVFLATMSQEGGGKVSSLHSLYIMISWVDHHGQQHHIWYVADTRGFRAFGDLVPKAAKPMNVGVPVVVAIPLASLQEKTTRTSDVPQPVDKPRAERNLTPELSKGGGQDKEMKTDSATKAEVSTLPPVTSTTTDILDLDTTLLKDVTEQPETIASAGEGSGDTIITTTTTPSTTTTTTTTSTTTTTTTTTTAATPANTATSIPEAASQIPVTSSTPCTTTEPIEELPIPQPLIDDKQHGSPKSLAPSESGSADEKAPDQLPDASFHSPKQSTVTPSGNNFVASVFNKLSTALGAPDDNMQKPRLHQEPQNGLESITPDPEQHSTSDFVLINRLRAPTIPKPRVGSQQLVPKPVNVMGRTDSVVMGLHSSGRPSTSRPLTHTTEELKPLGIHLLNLVPIPKKTASASRPVPRPVRVVGEPNLDNFWRPAGLARTTVTPFRQPRPSRDYDYHYYDYYDYNDYRGENTGGPVTPTQKTKSKTVRSNSEEYSLETDYSDSEESEDSSDNQ</sequence>
<dbReference type="OrthoDB" id="6352077at2759"/>
<feature type="compositionally biased region" description="Acidic residues" evidence="1">
    <location>
        <begin position="551"/>
        <end position="570"/>
    </location>
</feature>
<dbReference type="EMBL" id="VSRR010000004">
    <property type="protein sequence ID" value="MPC07599.1"/>
    <property type="molecule type" value="Genomic_DNA"/>
</dbReference>
<evidence type="ECO:0000256" key="1">
    <source>
        <dbReference type="SAM" id="MobiDB-lite"/>
    </source>
</evidence>
<feature type="region of interest" description="Disordered" evidence="1">
    <location>
        <begin position="215"/>
        <end position="342"/>
    </location>
</feature>
<feature type="region of interest" description="Disordered" evidence="1">
    <location>
        <begin position="527"/>
        <end position="570"/>
    </location>
</feature>
<feature type="compositionally biased region" description="Polar residues" evidence="1">
    <location>
        <begin position="331"/>
        <end position="342"/>
    </location>
</feature>
<comment type="caution">
    <text evidence="2">The sequence shown here is derived from an EMBL/GenBank/DDBJ whole genome shotgun (WGS) entry which is preliminary data.</text>
</comment>
<reference evidence="2 3" key="1">
    <citation type="submission" date="2019-05" db="EMBL/GenBank/DDBJ databases">
        <title>Another draft genome of Portunus trituberculatus and its Hox gene families provides insights of decapod evolution.</title>
        <authorList>
            <person name="Jeong J.-H."/>
            <person name="Song I."/>
            <person name="Kim S."/>
            <person name="Choi T."/>
            <person name="Kim D."/>
            <person name="Ryu S."/>
            <person name="Kim W."/>
        </authorList>
    </citation>
    <scope>NUCLEOTIDE SEQUENCE [LARGE SCALE GENOMIC DNA]</scope>
    <source>
        <tissue evidence="2">Muscle</tissue>
    </source>
</reference>
<feature type="compositionally biased region" description="Low complexity" evidence="1">
    <location>
        <begin position="227"/>
        <end position="267"/>
    </location>
</feature>
<dbReference type="AlphaFoldDB" id="A0A5B7CDK1"/>
<name>A0A5B7CDK1_PORTR</name>
<evidence type="ECO:0000313" key="3">
    <source>
        <dbReference type="Proteomes" id="UP000324222"/>
    </source>
</evidence>
<dbReference type="Proteomes" id="UP000324222">
    <property type="component" value="Unassembled WGS sequence"/>
</dbReference>
<feature type="compositionally biased region" description="Low complexity" evidence="1">
    <location>
        <begin position="276"/>
        <end position="291"/>
    </location>
</feature>
<evidence type="ECO:0000313" key="2">
    <source>
        <dbReference type="EMBL" id="MPC07599.1"/>
    </source>
</evidence>
<keyword evidence="3" id="KW-1185">Reference proteome</keyword>
<protein>
    <submittedName>
        <fullName evidence="2">Uncharacterized protein</fullName>
    </submittedName>
</protein>
<gene>
    <name evidence="2" type="ORF">E2C01_000163</name>
</gene>
<feature type="region of interest" description="Disordered" evidence="1">
    <location>
        <begin position="356"/>
        <end position="386"/>
    </location>
</feature>
<accession>A0A5B7CDK1</accession>
<feature type="compositionally biased region" description="Basic and acidic residues" evidence="1">
    <location>
        <begin position="171"/>
        <end position="182"/>
    </location>
</feature>
<proteinExistence type="predicted"/>